<dbReference type="EMBL" id="GL883136">
    <property type="protein sequence ID" value="EGG01703.1"/>
    <property type="molecule type" value="Genomic_DNA"/>
</dbReference>
<dbReference type="RefSeq" id="XP_007415048.1">
    <property type="nucleotide sequence ID" value="XM_007414986.1"/>
</dbReference>
<name>F4S142_MELLP</name>
<dbReference type="VEuPathDB" id="FungiDB:MELLADRAFT_123892"/>
<dbReference type="AlphaFoldDB" id="F4S142"/>
<evidence type="ECO:0000313" key="2">
    <source>
        <dbReference type="EMBL" id="EGG01703.1"/>
    </source>
</evidence>
<feature type="signal peptide" evidence="1">
    <location>
        <begin position="1"/>
        <end position="18"/>
    </location>
</feature>
<evidence type="ECO:0000313" key="3">
    <source>
        <dbReference type="Proteomes" id="UP000001072"/>
    </source>
</evidence>
<dbReference type="GeneID" id="18926519"/>
<keyword evidence="1" id="KW-0732">Signal</keyword>
<dbReference type="InParanoid" id="F4S142"/>
<protein>
    <submittedName>
        <fullName evidence="2">Secreted protein</fullName>
    </submittedName>
</protein>
<accession>F4S142</accession>
<proteinExistence type="predicted"/>
<dbReference type="Proteomes" id="UP000001072">
    <property type="component" value="Unassembled WGS sequence"/>
</dbReference>
<evidence type="ECO:0000256" key="1">
    <source>
        <dbReference type="SAM" id="SignalP"/>
    </source>
</evidence>
<sequence length="180" mass="20081">MRCSIFLGFLLQVLFVMAYPEPNSRLEGRDSSGLESIQPKKLFKRMTSPSNPVVCPGQLQSKPLEFDLKQYGKMITALISRPASCVFFANLGMYVETTTREPAMFQDSSASSVRNYYGAYISQTCRVTKPVTPSSKVPPPSPDDDLVIVLVYYGDYADSKQVETCDKETEDAMRAFGDQL</sequence>
<feature type="chain" id="PRO_5003315755" evidence="1">
    <location>
        <begin position="19"/>
        <end position="180"/>
    </location>
</feature>
<organism evidence="3">
    <name type="scientific">Melampsora larici-populina (strain 98AG31 / pathotype 3-4-7)</name>
    <name type="common">Poplar leaf rust fungus</name>
    <dbReference type="NCBI Taxonomy" id="747676"/>
    <lineage>
        <taxon>Eukaryota</taxon>
        <taxon>Fungi</taxon>
        <taxon>Dikarya</taxon>
        <taxon>Basidiomycota</taxon>
        <taxon>Pucciniomycotina</taxon>
        <taxon>Pucciniomycetes</taxon>
        <taxon>Pucciniales</taxon>
        <taxon>Melampsoraceae</taxon>
        <taxon>Melampsora</taxon>
    </lineage>
</organism>
<reference evidence="3" key="1">
    <citation type="journal article" date="2011" name="Proc. Natl. Acad. Sci. U.S.A.">
        <title>Obligate biotrophy features unraveled by the genomic analysis of rust fungi.</title>
        <authorList>
            <person name="Duplessis S."/>
            <person name="Cuomo C.A."/>
            <person name="Lin Y.-C."/>
            <person name="Aerts A."/>
            <person name="Tisserant E."/>
            <person name="Veneault-Fourrey C."/>
            <person name="Joly D.L."/>
            <person name="Hacquard S."/>
            <person name="Amselem J."/>
            <person name="Cantarel B.L."/>
            <person name="Chiu R."/>
            <person name="Coutinho P.M."/>
            <person name="Feau N."/>
            <person name="Field M."/>
            <person name="Frey P."/>
            <person name="Gelhaye E."/>
            <person name="Goldberg J."/>
            <person name="Grabherr M.G."/>
            <person name="Kodira C.D."/>
            <person name="Kohler A."/>
            <person name="Kuees U."/>
            <person name="Lindquist E.A."/>
            <person name="Lucas S.M."/>
            <person name="Mago R."/>
            <person name="Mauceli E."/>
            <person name="Morin E."/>
            <person name="Murat C."/>
            <person name="Pangilinan J.L."/>
            <person name="Park R."/>
            <person name="Pearson M."/>
            <person name="Quesneville H."/>
            <person name="Rouhier N."/>
            <person name="Sakthikumar S."/>
            <person name="Salamov A.A."/>
            <person name="Schmutz J."/>
            <person name="Selles B."/>
            <person name="Shapiro H."/>
            <person name="Tanguay P."/>
            <person name="Tuskan G.A."/>
            <person name="Henrissat B."/>
            <person name="Van de Peer Y."/>
            <person name="Rouze P."/>
            <person name="Ellis J.G."/>
            <person name="Dodds P.N."/>
            <person name="Schein J.E."/>
            <person name="Zhong S."/>
            <person name="Hamelin R.C."/>
            <person name="Grigoriev I.V."/>
            <person name="Szabo L.J."/>
            <person name="Martin F."/>
        </authorList>
    </citation>
    <scope>NUCLEOTIDE SEQUENCE [LARGE SCALE GENOMIC DNA]</scope>
    <source>
        <strain evidence="3">98AG31 / pathotype 3-4-7</strain>
    </source>
</reference>
<dbReference type="HOGENOM" id="CLU_131072_0_0_1"/>
<keyword evidence="3" id="KW-1185">Reference proteome</keyword>
<gene>
    <name evidence="2" type="ORF">MELLADRAFT_123892</name>
</gene>
<dbReference type="KEGG" id="mlr:MELLADRAFT_123892"/>